<reference evidence="1" key="2">
    <citation type="journal article" date="2015" name="Fish Shellfish Immunol.">
        <title>Early steps in the European eel (Anguilla anguilla)-Vibrio vulnificus interaction in the gills: Role of the RtxA13 toxin.</title>
        <authorList>
            <person name="Callol A."/>
            <person name="Pajuelo D."/>
            <person name="Ebbesson L."/>
            <person name="Teles M."/>
            <person name="MacKenzie S."/>
            <person name="Amaro C."/>
        </authorList>
    </citation>
    <scope>NUCLEOTIDE SEQUENCE</scope>
</reference>
<proteinExistence type="predicted"/>
<dbReference type="EMBL" id="GBXM01100674">
    <property type="protein sequence ID" value="JAH07903.1"/>
    <property type="molecule type" value="Transcribed_RNA"/>
</dbReference>
<dbReference type="AlphaFoldDB" id="A0A0E9PVM1"/>
<sequence length="58" mass="6150">MQKQGVNSEGGRLAVIVQALVCNCNGNLVSVHFLRAWCDGGDIGDLDLSHNGVPDQDL</sequence>
<accession>A0A0E9PVM1</accession>
<reference evidence="1" key="1">
    <citation type="submission" date="2014-11" db="EMBL/GenBank/DDBJ databases">
        <authorList>
            <person name="Amaro Gonzalez C."/>
        </authorList>
    </citation>
    <scope>NUCLEOTIDE SEQUENCE</scope>
</reference>
<evidence type="ECO:0000313" key="1">
    <source>
        <dbReference type="EMBL" id="JAH07903.1"/>
    </source>
</evidence>
<protein>
    <submittedName>
        <fullName evidence="1">Uncharacterized protein</fullName>
    </submittedName>
</protein>
<organism evidence="1">
    <name type="scientific">Anguilla anguilla</name>
    <name type="common">European freshwater eel</name>
    <name type="synonym">Muraena anguilla</name>
    <dbReference type="NCBI Taxonomy" id="7936"/>
    <lineage>
        <taxon>Eukaryota</taxon>
        <taxon>Metazoa</taxon>
        <taxon>Chordata</taxon>
        <taxon>Craniata</taxon>
        <taxon>Vertebrata</taxon>
        <taxon>Euteleostomi</taxon>
        <taxon>Actinopterygii</taxon>
        <taxon>Neopterygii</taxon>
        <taxon>Teleostei</taxon>
        <taxon>Anguilliformes</taxon>
        <taxon>Anguillidae</taxon>
        <taxon>Anguilla</taxon>
    </lineage>
</organism>
<name>A0A0E9PVM1_ANGAN</name>